<dbReference type="CDD" id="cd14745">
    <property type="entry name" value="GH66"/>
    <property type="match status" value="1"/>
</dbReference>
<proteinExistence type="predicted"/>
<dbReference type="Pfam" id="PF13199">
    <property type="entry name" value="Glyco_hydro_66"/>
    <property type="match status" value="1"/>
</dbReference>
<sequence length="522" mass="57086">MTELLPMKASFRPDEPIEIEIRGTVPAGALRVWHLGEFVSETAHDGAPLITLPALSEGGYGIELGELRTAVEVSASPRERLRYGFVANFAPDKNITGLCDTVRRFHLNGVMFYDWAYRHADLMAGGDDYRDPLDQPIALSTVQRLVAGVQAAGSRALGYAAVYAVGQKEWHLWQHQALLKAGGEPYALGDFLFVLDPAAPDWLEHFATDLKAATAKLGFDGYHLDQYGYPKRAIRADGVDVDVADSFVTMIEGVRAALPDAHLVFNNVNDFPTGLTARTQQDAVYIEPWAPQLTLQSLADTVTRARTAGEGKPVVLAAYQHVYESAAAAESDRATALTMATLFSHGGTQILVGEADRLLTDPYYVRNHVMEASTSALLKRWYDFLVAHDELLMPPSLTEVTHSYAGEYNAELDVGFEASKVTETALAGAVWRRIVRAGDRLVVHLVNLVAQTDTLWDAPRNAPAPQTGTLRVRRLKDRTPVVRAADPDGLGRLVDVLVSLDGDYAVAVLPEFAVWQLVTVDL</sequence>
<keyword evidence="2" id="KW-0378">Hydrolase</keyword>
<protein>
    <submittedName>
        <fullName evidence="2">Glycoside hydrolase family 66 protein</fullName>
    </submittedName>
</protein>
<dbReference type="Proteomes" id="UP000782610">
    <property type="component" value="Unassembled WGS sequence"/>
</dbReference>
<dbReference type="Gene3D" id="2.60.40.1180">
    <property type="entry name" value="Golgi alpha-mannosidase II"/>
    <property type="match status" value="1"/>
</dbReference>
<dbReference type="EMBL" id="JACRAF010000069">
    <property type="protein sequence ID" value="MBI4924199.1"/>
    <property type="molecule type" value="Genomic_DNA"/>
</dbReference>
<dbReference type="InterPro" id="IPR017853">
    <property type="entry name" value="GH"/>
</dbReference>
<accession>A0A933NYQ1</accession>
<dbReference type="Gene3D" id="3.20.20.80">
    <property type="entry name" value="Glycosidases"/>
    <property type="match status" value="1"/>
</dbReference>
<comment type="caution">
    <text evidence="2">The sequence shown here is derived from an EMBL/GenBank/DDBJ whole genome shotgun (WGS) entry which is preliminary data.</text>
</comment>
<dbReference type="InterPro" id="IPR025092">
    <property type="entry name" value="Glyco_hydro_66"/>
</dbReference>
<evidence type="ECO:0000313" key="3">
    <source>
        <dbReference type="Proteomes" id="UP000782610"/>
    </source>
</evidence>
<dbReference type="InterPro" id="IPR013780">
    <property type="entry name" value="Glyco_hydro_b"/>
</dbReference>
<dbReference type="GO" id="GO:0016787">
    <property type="term" value="F:hydrolase activity"/>
    <property type="evidence" value="ECO:0007669"/>
    <property type="project" value="UniProtKB-KW"/>
</dbReference>
<evidence type="ECO:0000313" key="2">
    <source>
        <dbReference type="EMBL" id="MBI4924199.1"/>
    </source>
</evidence>
<dbReference type="SUPFAM" id="SSF51445">
    <property type="entry name" value="(Trans)glycosidases"/>
    <property type="match status" value="1"/>
</dbReference>
<reference evidence="2" key="1">
    <citation type="submission" date="2020-07" db="EMBL/GenBank/DDBJ databases">
        <title>Huge and variable diversity of episymbiotic CPR bacteria and DPANN archaea in groundwater ecosystems.</title>
        <authorList>
            <person name="He C.Y."/>
            <person name="Keren R."/>
            <person name="Whittaker M."/>
            <person name="Farag I.F."/>
            <person name="Doudna J."/>
            <person name="Cate J.H.D."/>
            <person name="Banfield J.F."/>
        </authorList>
    </citation>
    <scope>NUCLEOTIDE SEQUENCE</scope>
    <source>
        <strain evidence="2">NC_groundwater_1586_Pr3_B-0.1um_66_15</strain>
    </source>
</reference>
<gene>
    <name evidence="2" type="ORF">HY834_20885</name>
</gene>
<name>A0A933NYQ1_9HYPH</name>
<evidence type="ECO:0000256" key="1">
    <source>
        <dbReference type="ARBA" id="ARBA00022729"/>
    </source>
</evidence>
<keyword evidence="1" id="KW-0732">Signal</keyword>
<organism evidence="2 3">
    <name type="scientific">Devosia nanyangense</name>
    <dbReference type="NCBI Taxonomy" id="1228055"/>
    <lineage>
        <taxon>Bacteria</taxon>
        <taxon>Pseudomonadati</taxon>
        <taxon>Pseudomonadota</taxon>
        <taxon>Alphaproteobacteria</taxon>
        <taxon>Hyphomicrobiales</taxon>
        <taxon>Devosiaceae</taxon>
        <taxon>Devosia</taxon>
    </lineage>
</organism>
<dbReference type="AlphaFoldDB" id="A0A933NYQ1"/>